<keyword evidence="1" id="KW-1133">Transmembrane helix</keyword>
<keyword evidence="3" id="KW-1185">Reference proteome</keyword>
<protein>
    <submittedName>
        <fullName evidence="2">DUF4112 domain-containing protein</fullName>
    </submittedName>
</protein>
<dbReference type="OrthoDB" id="513552at2"/>
<reference evidence="2 3" key="1">
    <citation type="submission" date="2019-07" db="EMBL/GenBank/DDBJ databases">
        <title>Insights of Desulfuromonas acetexigens electromicrobiology.</title>
        <authorList>
            <person name="Katuri K."/>
            <person name="Sapireddy V."/>
            <person name="Shaw D.R."/>
            <person name="Saikaly P."/>
        </authorList>
    </citation>
    <scope>NUCLEOTIDE SEQUENCE [LARGE SCALE GENOMIC DNA]</scope>
    <source>
        <strain evidence="2 3">2873</strain>
    </source>
</reference>
<dbReference type="PANTHER" id="PTHR35519:SF2">
    <property type="entry name" value="PH DOMAIN PROTEIN"/>
    <property type="match status" value="1"/>
</dbReference>
<proteinExistence type="predicted"/>
<comment type="caution">
    <text evidence="2">The sequence shown here is derived from an EMBL/GenBank/DDBJ whole genome shotgun (WGS) entry which is preliminary data.</text>
</comment>
<dbReference type="InterPro" id="IPR025187">
    <property type="entry name" value="DUF4112"/>
</dbReference>
<accession>A0A550J9A4</accession>
<organism evidence="2 3">
    <name type="scientific">Trichloromonas acetexigens</name>
    <dbReference type="NCBI Taxonomy" id="38815"/>
    <lineage>
        <taxon>Bacteria</taxon>
        <taxon>Pseudomonadati</taxon>
        <taxon>Thermodesulfobacteriota</taxon>
        <taxon>Desulfuromonadia</taxon>
        <taxon>Desulfuromonadales</taxon>
        <taxon>Trichloromonadaceae</taxon>
        <taxon>Trichloromonas</taxon>
    </lineage>
</organism>
<keyword evidence="1" id="KW-0812">Transmembrane</keyword>
<dbReference type="Pfam" id="PF13430">
    <property type="entry name" value="DUF4112"/>
    <property type="match status" value="1"/>
</dbReference>
<evidence type="ECO:0000313" key="3">
    <source>
        <dbReference type="Proteomes" id="UP000317155"/>
    </source>
</evidence>
<dbReference type="AlphaFoldDB" id="A0A550J9A4"/>
<dbReference type="EMBL" id="VJVV01000009">
    <property type="protein sequence ID" value="TRO79713.1"/>
    <property type="molecule type" value="Genomic_DNA"/>
</dbReference>
<evidence type="ECO:0000256" key="1">
    <source>
        <dbReference type="SAM" id="Phobius"/>
    </source>
</evidence>
<name>A0A550J9A4_9BACT</name>
<keyword evidence="1" id="KW-0472">Membrane</keyword>
<evidence type="ECO:0000313" key="2">
    <source>
        <dbReference type="EMBL" id="TRO79713.1"/>
    </source>
</evidence>
<sequence length="161" mass="17137">MKKDGNKATQGTSRKRLEKLAWYMDSSIKIPGFNARLGLDGLLGLIPGAGDTIGALISSIVISEAVRMGVPKSVLLKMAFNIALDVVVGAVPVLGDLFDFVWKANQRNVVLLNDYLENPRETLATSRLFAWGLGAVLVIFAILVGTLGFALVRALLNAGGV</sequence>
<feature type="transmembrane region" description="Helical" evidence="1">
    <location>
        <begin position="128"/>
        <end position="156"/>
    </location>
</feature>
<dbReference type="PANTHER" id="PTHR35519">
    <property type="entry name" value="MEMBRANE PROTEINS"/>
    <property type="match status" value="1"/>
</dbReference>
<dbReference type="RefSeq" id="WP_092058793.1">
    <property type="nucleotide sequence ID" value="NZ_FOJJ01000041.1"/>
</dbReference>
<dbReference type="Proteomes" id="UP000317155">
    <property type="component" value="Unassembled WGS sequence"/>
</dbReference>
<gene>
    <name evidence="2" type="ORF">FL622_12440</name>
</gene>